<accession>A0A0F9V499</accession>
<comment type="caution">
    <text evidence="1">The sequence shown here is derived from an EMBL/GenBank/DDBJ whole genome shotgun (WGS) entry which is preliminary data.</text>
</comment>
<dbReference type="EMBL" id="LAZR01000685">
    <property type="protein sequence ID" value="KKN60728.1"/>
    <property type="molecule type" value="Genomic_DNA"/>
</dbReference>
<sequence length="123" mass="14045">MNQNDGERWGWAKRWHVLVERQTAEAEASFLVGPNHLTRDKPTKTFFVSVITEEVGKLARTANKLSLIPQGGDSAEWQREGQFRLLTIASLVRRMAELWDKLPDEQTGDWHIGELDREEGDSG</sequence>
<reference evidence="1" key="1">
    <citation type="journal article" date="2015" name="Nature">
        <title>Complex archaea that bridge the gap between prokaryotes and eukaryotes.</title>
        <authorList>
            <person name="Spang A."/>
            <person name="Saw J.H."/>
            <person name="Jorgensen S.L."/>
            <person name="Zaremba-Niedzwiedzka K."/>
            <person name="Martijn J."/>
            <person name="Lind A.E."/>
            <person name="van Eijk R."/>
            <person name="Schleper C."/>
            <person name="Guy L."/>
            <person name="Ettema T.J."/>
        </authorList>
    </citation>
    <scope>NUCLEOTIDE SEQUENCE</scope>
</reference>
<evidence type="ECO:0000313" key="1">
    <source>
        <dbReference type="EMBL" id="KKN60728.1"/>
    </source>
</evidence>
<protein>
    <submittedName>
        <fullName evidence="1">Uncharacterized protein</fullName>
    </submittedName>
</protein>
<dbReference type="AlphaFoldDB" id="A0A0F9V499"/>
<proteinExistence type="predicted"/>
<gene>
    <name evidence="1" type="ORF">LCGC14_0529270</name>
</gene>
<organism evidence="1">
    <name type="scientific">marine sediment metagenome</name>
    <dbReference type="NCBI Taxonomy" id="412755"/>
    <lineage>
        <taxon>unclassified sequences</taxon>
        <taxon>metagenomes</taxon>
        <taxon>ecological metagenomes</taxon>
    </lineage>
</organism>
<name>A0A0F9V499_9ZZZZ</name>